<dbReference type="InterPro" id="IPR009057">
    <property type="entry name" value="Homeodomain-like_sf"/>
</dbReference>
<evidence type="ECO:0000256" key="4">
    <source>
        <dbReference type="SAM" id="MobiDB-lite"/>
    </source>
</evidence>
<feature type="region of interest" description="Disordered" evidence="4">
    <location>
        <begin position="305"/>
        <end position="329"/>
    </location>
</feature>
<keyword evidence="7" id="KW-1185">Reference proteome</keyword>
<dbReference type="EMBL" id="PZPL01000001">
    <property type="protein sequence ID" value="PTL71749.1"/>
    <property type="molecule type" value="Genomic_DNA"/>
</dbReference>
<sequence>MLTIGVATVVPRPVLQNPASIPIGAGARTVRLRGADGVAALRRAADIDVDLPLAFRMDLALAGVDGVRALHIVTGPLVVRWPSDRIVEPSTVLLLPMEGELVVESSAGTIAVSEGVLALSSDVPVVVSARRPVRLLLLRLAVPTAERSRRPEPPRYVPASPLTDTARSLLRVFLADLDIGHAVQAEFLKDAVQRLGRVLDSERSDPSLERMGIHDMVEAAERVVQADHTDPGLDPGTVARRCRVSLRTLQRAIADERGTTLRELISTVRTESALRIVGGPEGEDLPLSDIARRAGFSSPERLRRAIATQTGLSPSEYRRRLRDEERAVG</sequence>
<dbReference type="PANTHER" id="PTHR47894">
    <property type="entry name" value="HTH-TYPE TRANSCRIPTIONAL REGULATOR GADX"/>
    <property type="match status" value="1"/>
</dbReference>
<gene>
    <name evidence="6" type="ORF">C1I63_02055</name>
</gene>
<evidence type="ECO:0000259" key="5">
    <source>
        <dbReference type="PROSITE" id="PS01124"/>
    </source>
</evidence>
<proteinExistence type="predicted"/>
<keyword evidence="1" id="KW-0805">Transcription regulation</keyword>
<dbReference type="Pfam" id="PF12833">
    <property type="entry name" value="HTH_18"/>
    <property type="match status" value="1"/>
</dbReference>
<dbReference type="PROSITE" id="PS01124">
    <property type="entry name" value="HTH_ARAC_FAMILY_2"/>
    <property type="match status" value="1"/>
</dbReference>
<evidence type="ECO:0000256" key="2">
    <source>
        <dbReference type="ARBA" id="ARBA00023125"/>
    </source>
</evidence>
<dbReference type="PANTHER" id="PTHR47894:SF1">
    <property type="entry name" value="HTH-TYPE TRANSCRIPTIONAL REGULATOR VQSM"/>
    <property type="match status" value="1"/>
</dbReference>
<dbReference type="Gene3D" id="1.10.10.60">
    <property type="entry name" value="Homeodomain-like"/>
    <property type="match status" value="1"/>
</dbReference>
<keyword evidence="2" id="KW-0238">DNA-binding</keyword>
<evidence type="ECO:0000256" key="3">
    <source>
        <dbReference type="ARBA" id="ARBA00023163"/>
    </source>
</evidence>
<dbReference type="Proteomes" id="UP000241085">
    <property type="component" value="Unassembled WGS sequence"/>
</dbReference>
<dbReference type="GO" id="GO:0000976">
    <property type="term" value="F:transcription cis-regulatory region binding"/>
    <property type="evidence" value="ECO:0007669"/>
    <property type="project" value="TreeGrafter"/>
</dbReference>
<feature type="domain" description="HTH araC/xylS-type" evidence="5">
    <location>
        <begin position="218"/>
        <end position="320"/>
    </location>
</feature>
<reference evidence="6 7" key="1">
    <citation type="submission" date="2018-03" db="EMBL/GenBank/DDBJ databases">
        <title>Bacteriophage NCPPB3778 and a type I-E CRISPR drive the evolution of the US Biological Select Agent, Rathayibacter toxicus.</title>
        <authorList>
            <person name="Davis E.W.II."/>
            <person name="Tabima J.F."/>
            <person name="Weisberg A.J."/>
            <person name="Dantas Lopes L."/>
            <person name="Wiseman M.S."/>
            <person name="Wiseman M.S."/>
            <person name="Pupko T."/>
            <person name="Belcher M.S."/>
            <person name="Sechler A.J."/>
            <person name="Tancos M.A."/>
            <person name="Schroeder B.K."/>
            <person name="Murray T.D."/>
            <person name="Luster D.G."/>
            <person name="Schneider W.L."/>
            <person name="Rogers E."/>
            <person name="Andreote F.D."/>
            <person name="Grunwald N.J."/>
            <person name="Putnam M.L."/>
            <person name="Chang J.H."/>
        </authorList>
    </citation>
    <scope>NUCLEOTIDE SEQUENCE [LARGE SCALE GENOMIC DNA]</scope>
    <source>
        <strain evidence="6 7">DSM 15933</strain>
    </source>
</reference>
<evidence type="ECO:0000256" key="1">
    <source>
        <dbReference type="ARBA" id="ARBA00023015"/>
    </source>
</evidence>
<dbReference type="SMART" id="SM00342">
    <property type="entry name" value="HTH_ARAC"/>
    <property type="match status" value="1"/>
</dbReference>
<protein>
    <submittedName>
        <fullName evidence="6">AraC family transcriptional regulator</fullName>
    </submittedName>
</protein>
<comment type="caution">
    <text evidence="6">The sequence shown here is derived from an EMBL/GenBank/DDBJ whole genome shotgun (WGS) entry which is preliminary data.</text>
</comment>
<dbReference type="GO" id="GO:0005829">
    <property type="term" value="C:cytosol"/>
    <property type="evidence" value="ECO:0007669"/>
    <property type="project" value="TreeGrafter"/>
</dbReference>
<keyword evidence="3" id="KW-0804">Transcription</keyword>
<name>A0A2T4UQE5_9MICO</name>
<evidence type="ECO:0000313" key="6">
    <source>
        <dbReference type="EMBL" id="PTL71749.1"/>
    </source>
</evidence>
<evidence type="ECO:0000313" key="7">
    <source>
        <dbReference type="Proteomes" id="UP000241085"/>
    </source>
</evidence>
<dbReference type="InterPro" id="IPR018060">
    <property type="entry name" value="HTH_AraC"/>
</dbReference>
<dbReference type="AlphaFoldDB" id="A0A2T4UQE5"/>
<feature type="compositionally biased region" description="Basic and acidic residues" evidence="4">
    <location>
        <begin position="316"/>
        <end position="329"/>
    </location>
</feature>
<dbReference type="GO" id="GO:0003700">
    <property type="term" value="F:DNA-binding transcription factor activity"/>
    <property type="evidence" value="ECO:0007669"/>
    <property type="project" value="InterPro"/>
</dbReference>
<dbReference type="SUPFAM" id="SSF46689">
    <property type="entry name" value="Homeodomain-like"/>
    <property type="match status" value="1"/>
</dbReference>
<organism evidence="6 7">
    <name type="scientific">Rathayibacter caricis DSM 15933</name>
    <dbReference type="NCBI Taxonomy" id="1328867"/>
    <lineage>
        <taxon>Bacteria</taxon>
        <taxon>Bacillati</taxon>
        <taxon>Actinomycetota</taxon>
        <taxon>Actinomycetes</taxon>
        <taxon>Micrococcales</taxon>
        <taxon>Microbacteriaceae</taxon>
        <taxon>Rathayibacter</taxon>
    </lineage>
</organism>
<accession>A0A2T4UQE5</accession>